<dbReference type="EnsemblBacteria" id="AAS97189">
    <property type="protein sequence ID" value="AAS97189"/>
    <property type="gene ID" value="DVU_2717"/>
</dbReference>
<sequence>MSQHATWREEMVINLTGGMADEHEIDAGVLCESLTGLTKLAEKTRASIYRDAKISIKIKGGFKEGSFDYSIVFDMFAAVAPVAPQLVKTIKEVIEFRKFLNGGEPVKTEPEANNSSRVENNSGATMVVQNSTIIINNSPLTTKALQKFFSPLGSGINAFEVSDSEEKNVTVGSQEKNLFLDTTSKEVDSNDSERILEILTAQMDGKPNGWRFYDVEEEIEFSAGVADSSFLMAVNSGKYGILRGSHVSATVRTNRMIVDGRRRTERTIISLIPIE</sequence>
<reference evidence="1 2" key="1">
    <citation type="journal article" date="2004" name="Nat. Biotechnol.">
        <title>The genome sequence of the anaerobic, sulfate-reducing bacterium Desulfovibrio vulgaris Hildenborough.</title>
        <authorList>
            <person name="Heidelberg J.F."/>
            <person name="Seshadri R."/>
            <person name="Haveman S.A."/>
            <person name="Hemme C.L."/>
            <person name="Paulsen I.T."/>
            <person name="Kolonay J.F."/>
            <person name="Eisen J.A."/>
            <person name="Ward N."/>
            <person name="Methe B."/>
            <person name="Brinkac L.M."/>
            <person name="Daugherty S.C."/>
            <person name="Deboy R.T."/>
            <person name="Dodson R.J."/>
            <person name="Durkin A.S."/>
            <person name="Madupu R."/>
            <person name="Nelson W.C."/>
            <person name="Sullivan S.A."/>
            <person name="Fouts D."/>
            <person name="Haft D.H."/>
            <person name="Selengut J."/>
            <person name="Peterson J.D."/>
            <person name="Davidsen T.M."/>
            <person name="Zafar N."/>
            <person name="Zhou L."/>
            <person name="Radune D."/>
            <person name="Dimitrov G."/>
            <person name="Hance M."/>
            <person name="Tran K."/>
            <person name="Khouri H."/>
            <person name="Gill J."/>
            <person name="Utterback T.R."/>
            <person name="Feldblyum T.V."/>
            <person name="Wall J.D."/>
            <person name="Voordouw G."/>
            <person name="Fraser C.M."/>
        </authorList>
    </citation>
    <scope>NUCLEOTIDE SEQUENCE [LARGE SCALE GENOMIC DNA]</scope>
    <source>
        <strain evidence="2">ATCC 29579 / DSM 644 / NCIMB 8303 / VKM B-1760 / Hildenborough</strain>
    </source>
</reference>
<organism evidence="1 2">
    <name type="scientific">Nitratidesulfovibrio vulgaris (strain ATCC 29579 / DSM 644 / CCUG 34227 / NCIMB 8303 / VKM B-1760 / Hildenborough)</name>
    <name type="common">Desulfovibrio vulgaris</name>
    <dbReference type="NCBI Taxonomy" id="882"/>
    <lineage>
        <taxon>Bacteria</taxon>
        <taxon>Pseudomonadati</taxon>
        <taxon>Thermodesulfobacteriota</taxon>
        <taxon>Desulfovibrionia</taxon>
        <taxon>Desulfovibrionales</taxon>
        <taxon>Desulfovibrionaceae</taxon>
        <taxon>Nitratidesulfovibrio</taxon>
    </lineage>
</organism>
<protein>
    <submittedName>
        <fullName evidence="1">Uncharacterized protein</fullName>
    </submittedName>
</protein>
<proteinExistence type="predicted"/>
<dbReference type="HOGENOM" id="CLU_1010947_0_0_7"/>
<dbReference type="RefSeq" id="WP_010939985.1">
    <property type="nucleotide sequence ID" value="NC_002937.3"/>
</dbReference>
<evidence type="ECO:0000313" key="1">
    <source>
        <dbReference type="EMBL" id="AAS97189.1"/>
    </source>
</evidence>
<dbReference type="PaxDb" id="882-DVU_2717"/>
<name>Q727Y7_NITV2</name>
<dbReference type="OrthoDB" id="9977215at2"/>
<dbReference type="AlphaFoldDB" id="Q727Y7"/>
<accession>Q727Y7</accession>
<dbReference type="KEGG" id="dvu:DVU_2717"/>
<evidence type="ECO:0000313" key="2">
    <source>
        <dbReference type="Proteomes" id="UP000002194"/>
    </source>
</evidence>
<dbReference type="Proteomes" id="UP000002194">
    <property type="component" value="Chromosome"/>
</dbReference>
<gene>
    <name evidence="1" type="ordered locus">DVU_2717</name>
</gene>
<dbReference type="EMBL" id="AE017285">
    <property type="protein sequence ID" value="AAS97189.1"/>
    <property type="molecule type" value="Genomic_DNA"/>
</dbReference>
<keyword evidence="2" id="KW-1185">Reference proteome</keyword>
<dbReference type="STRING" id="882.DVU_2717"/>